<keyword evidence="2" id="KW-1185">Reference proteome</keyword>
<dbReference type="Proteomes" id="UP000223033">
    <property type="component" value="Segment"/>
</dbReference>
<evidence type="ECO:0000313" key="2">
    <source>
        <dbReference type="Proteomes" id="UP000223033"/>
    </source>
</evidence>
<evidence type="ECO:0000313" key="1">
    <source>
        <dbReference type="EMBL" id="AST15422.1"/>
    </source>
</evidence>
<protein>
    <submittedName>
        <fullName evidence="1">Uncharacterized protein</fullName>
    </submittedName>
</protein>
<organism evidence="1 2">
    <name type="scientific">Streptomyces phage Samisti12</name>
    <dbReference type="NCBI Taxonomy" id="2023995"/>
    <lineage>
        <taxon>Viruses</taxon>
        <taxon>Duplodnaviria</taxon>
        <taxon>Heunggongvirae</taxon>
        <taxon>Uroviricota</taxon>
        <taxon>Caudoviricetes</taxon>
        <taxon>Stanwilliamsviridae</taxon>
        <taxon>Boydwoodruffvirinae</taxon>
        <taxon>Samistivirus</taxon>
        <taxon>Samistivirus samisti12</taxon>
    </lineage>
</organism>
<proteinExistence type="predicted"/>
<name>A0A223G090_9CAUD</name>
<dbReference type="OrthoDB" id="23566at10239"/>
<accession>A0A223G090</accession>
<reference evidence="1 2" key="1">
    <citation type="submission" date="2017-06" db="EMBL/GenBank/DDBJ databases">
        <authorList>
            <person name="Aguayo I.A."/>
            <person name="Aziz R.M."/>
            <person name="Espinoza L.A."/>
            <person name="Farooq A."/>
            <person name="Garcia C."/>
            <person name="Ibrahim S.M."/>
            <person name="Malik M.A."/>
            <person name="Martinez A."/>
            <person name="Xavier K.T."/>
            <person name="Yao A.B."/>
            <person name="Bhuiyan S."/>
            <person name="Donegan-Quick R.H."/>
            <person name="Allen M.S."/>
            <person name="Hughes L.E."/>
            <person name="Garlena R.A."/>
            <person name="Russell D.A."/>
            <person name="Pope W.H."/>
            <person name="Jacobs-Sera D."/>
            <person name="Hendrix R.W."/>
            <person name="Hatfull G.F."/>
        </authorList>
    </citation>
    <scope>NUCLEOTIDE SEQUENCE [LARGE SCALE GENOMIC DNA]</scope>
</reference>
<sequence length="78" mass="9032">MANEYSFTDHKGRRVNKGDRVKVFRAPKGQEAWIGCTATVTSIALPYEQLVQLMDLRGQPSDYTDRFVYHPHEYLEKA</sequence>
<dbReference type="EMBL" id="MF347639">
    <property type="protein sequence ID" value="AST15422.1"/>
    <property type="molecule type" value="Genomic_DNA"/>
</dbReference>
<gene>
    <name evidence="1" type="ORF">SEA_SAMISTI12_237</name>
</gene>